<dbReference type="AlphaFoldDB" id="A0A1M2VSL4"/>
<evidence type="ECO:0000256" key="3">
    <source>
        <dbReference type="ARBA" id="ARBA00022630"/>
    </source>
</evidence>
<keyword evidence="4" id="KW-0274">FAD</keyword>
<dbReference type="PANTHER" id="PTHR42973:SF39">
    <property type="entry name" value="FAD-BINDING PCMH-TYPE DOMAIN-CONTAINING PROTEIN"/>
    <property type="match status" value="1"/>
</dbReference>
<dbReference type="GO" id="GO:0016491">
    <property type="term" value="F:oxidoreductase activity"/>
    <property type="evidence" value="ECO:0007669"/>
    <property type="project" value="UniProtKB-KW"/>
</dbReference>
<dbReference type="Proteomes" id="UP000184267">
    <property type="component" value="Unassembled WGS sequence"/>
</dbReference>
<keyword evidence="8" id="KW-1185">Reference proteome</keyword>
<evidence type="ECO:0000313" key="8">
    <source>
        <dbReference type="Proteomes" id="UP000184267"/>
    </source>
</evidence>
<dbReference type="InterPro" id="IPR036318">
    <property type="entry name" value="FAD-bd_PCMH-like_sf"/>
</dbReference>
<dbReference type="Pfam" id="PF08031">
    <property type="entry name" value="BBE"/>
    <property type="match status" value="1"/>
</dbReference>
<evidence type="ECO:0000313" key="7">
    <source>
        <dbReference type="EMBL" id="OJT10548.1"/>
    </source>
</evidence>
<comment type="caution">
    <text evidence="7">The sequence shown here is derived from an EMBL/GenBank/DDBJ whole genome shotgun (WGS) entry which is preliminary data.</text>
</comment>
<dbReference type="InterPro" id="IPR016169">
    <property type="entry name" value="FAD-bd_PCMH_sub2"/>
</dbReference>
<dbReference type="Gene3D" id="3.30.465.10">
    <property type="match status" value="1"/>
</dbReference>
<dbReference type="EMBL" id="MNAD01000773">
    <property type="protein sequence ID" value="OJT10548.1"/>
    <property type="molecule type" value="Genomic_DNA"/>
</dbReference>
<keyword evidence="5" id="KW-0560">Oxidoreductase</keyword>
<evidence type="ECO:0000256" key="5">
    <source>
        <dbReference type="ARBA" id="ARBA00023002"/>
    </source>
</evidence>
<comment type="similarity">
    <text evidence="2">Belongs to the oxygen-dependent FAD-linked oxidoreductase family.</text>
</comment>
<evidence type="ECO:0000256" key="4">
    <source>
        <dbReference type="ARBA" id="ARBA00022827"/>
    </source>
</evidence>
<organism evidence="7 8">
    <name type="scientific">Trametes pubescens</name>
    <name type="common">White-rot fungus</name>
    <dbReference type="NCBI Taxonomy" id="154538"/>
    <lineage>
        <taxon>Eukaryota</taxon>
        <taxon>Fungi</taxon>
        <taxon>Dikarya</taxon>
        <taxon>Basidiomycota</taxon>
        <taxon>Agaricomycotina</taxon>
        <taxon>Agaricomycetes</taxon>
        <taxon>Polyporales</taxon>
        <taxon>Polyporaceae</taxon>
        <taxon>Trametes</taxon>
    </lineage>
</organism>
<sequence>MANFQSLKSTFKGDILTPEDVGYDQAIARWAKNAARKAAVVTFVKDAADVSAAIAYAKQARLRIAIKGGGHNPAGASSSEGGLVIDLSRYLNGARIDPEKKLAYVGGGAIWETVDKAAIEHGLATVGGTVNHTGVGGLVLGGGYGWLSGEYGLAIDNLVEATVVTADGTIRTANASENADLFFGLRGGGSNFGVVTEFVLQVHPQRRTVFAGPAVFTPDVLDKLFKVTEAWWNNGPSGKEGLIHIFTRGPGDQPAIVAFLFYNGSEEEGRQAYKAFFDLKPVADMCKEIPYEALNALQNQIVTPGQNVYMKGAFAPSPLPLALLPTVFERVAALSAPEEYRIGLLLEYFPLAAANAVPDDATAYPRALVPNILCAVYARDDGEAALAYTRDAARELIGLFGTGASVGYGNYSPDSDAAPTEGAVPVDKAKLLFGVNYPKLQQIKKKYDPELIFNKWFNITHA</sequence>
<dbReference type="InterPro" id="IPR016166">
    <property type="entry name" value="FAD-bd_PCMH"/>
</dbReference>
<dbReference type="PANTHER" id="PTHR42973">
    <property type="entry name" value="BINDING OXIDOREDUCTASE, PUTATIVE (AFU_ORTHOLOGUE AFUA_1G17690)-RELATED"/>
    <property type="match status" value="1"/>
</dbReference>
<accession>A0A1M2VSL4</accession>
<dbReference type="SUPFAM" id="SSF56176">
    <property type="entry name" value="FAD-binding/transporter-associated domain-like"/>
    <property type="match status" value="1"/>
</dbReference>
<keyword evidence="3" id="KW-0285">Flavoprotein</keyword>
<evidence type="ECO:0000259" key="6">
    <source>
        <dbReference type="PROSITE" id="PS51387"/>
    </source>
</evidence>
<proteinExistence type="inferred from homology"/>
<name>A0A1M2VSL4_TRAPU</name>
<dbReference type="Gene3D" id="3.30.43.10">
    <property type="entry name" value="Uridine Diphospho-n-acetylenolpyruvylglucosamine Reductase, domain 2"/>
    <property type="match status" value="1"/>
</dbReference>
<dbReference type="InterPro" id="IPR006094">
    <property type="entry name" value="Oxid_FAD_bind_N"/>
</dbReference>
<evidence type="ECO:0000256" key="2">
    <source>
        <dbReference type="ARBA" id="ARBA00005466"/>
    </source>
</evidence>
<dbReference type="InterPro" id="IPR016167">
    <property type="entry name" value="FAD-bd_PCMH_sub1"/>
</dbReference>
<dbReference type="InterPro" id="IPR050416">
    <property type="entry name" value="FAD-linked_Oxidoreductase"/>
</dbReference>
<dbReference type="OMA" id="EPGYERC"/>
<dbReference type="STRING" id="154538.A0A1M2VSL4"/>
<dbReference type="GO" id="GO:0071949">
    <property type="term" value="F:FAD binding"/>
    <property type="evidence" value="ECO:0007669"/>
    <property type="project" value="InterPro"/>
</dbReference>
<gene>
    <name evidence="7" type="ORF">TRAPUB_12986</name>
</gene>
<dbReference type="InterPro" id="IPR012951">
    <property type="entry name" value="BBE"/>
</dbReference>
<reference evidence="7 8" key="1">
    <citation type="submission" date="2016-10" db="EMBL/GenBank/DDBJ databases">
        <title>Genome sequence of the basidiomycete white-rot fungus Trametes pubescens.</title>
        <authorList>
            <person name="Makela M.R."/>
            <person name="Granchi Z."/>
            <person name="Peng M."/>
            <person name="De Vries R.P."/>
            <person name="Grigoriev I."/>
            <person name="Riley R."/>
            <person name="Hilden K."/>
        </authorList>
    </citation>
    <scope>NUCLEOTIDE SEQUENCE [LARGE SCALE GENOMIC DNA]</scope>
    <source>
        <strain evidence="7 8">FBCC735</strain>
    </source>
</reference>
<evidence type="ECO:0000256" key="1">
    <source>
        <dbReference type="ARBA" id="ARBA00001974"/>
    </source>
</evidence>
<protein>
    <submittedName>
        <fullName evidence="7">6-hydroxy-D-nicotine oxidase</fullName>
    </submittedName>
</protein>
<dbReference type="OrthoDB" id="415825at2759"/>
<feature type="domain" description="FAD-binding PCMH-type" evidence="6">
    <location>
        <begin position="33"/>
        <end position="205"/>
    </location>
</feature>
<comment type="cofactor">
    <cofactor evidence="1">
        <name>FAD</name>
        <dbReference type="ChEBI" id="CHEBI:57692"/>
    </cofactor>
</comment>
<dbReference type="PROSITE" id="PS51387">
    <property type="entry name" value="FAD_PCMH"/>
    <property type="match status" value="1"/>
</dbReference>
<dbReference type="Pfam" id="PF01565">
    <property type="entry name" value="FAD_binding_4"/>
    <property type="match status" value="1"/>
</dbReference>
<dbReference type="Gene3D" id="3.40.462.20">
    <property type="match status" value="1"/>
</dbReference>